<reference evidence="1" key="1">
    <citation type="submission" date="2014-11" db="EMBL/GenBank/DDBJ databases">
        <authorList>
            <person name="Amaro Gonzalez C."/>
        </authorList>
    </citation>
    <scope>NUCLEOTIDE SEQUENCE</scope>
</reference>
<accession>A0A0E9XA57</accession>
<dbReference type="EMBL" id="GBXM01009083">
    <property type="protein sequence ID" value="JAH99494.1"/>
    <property type="molecule type" value="Transcribed_RNA"/>
</dbReference>
<proteinExistence type="predicted"/>
<sequence>MQLFWVDCGQLNSGCYRFGRLQHDLPPIFKEQRCRVV</sequence>
<organism evidence="1">
    <name type="scientific">Anguilla anguilla</name>
    <name type="common">European freshwater eel</name>
    <name type="synonym">Muraena anguilla</name>
    <dbReference type="NCBI Taxonomy" id="7936"/>
    <lineage>
        <taxon>Eukaryota</taxon>
        <taxon>Metazoa</taxon>
        <taxon>Chordata</taxon>
        <taxon>Craniata</taxon>
        <taxon>Vertebrata</taxon>
        <taxon>Euteleostomi</taxon>
        <taxon>Actinopterygii</taxon>
        <taxon>Neopterygii</taxon>
        <taxon>Teleostei</taxon>
        <taxon>Anguilliformes</taxon>
        <taxon>Anguillidae</taxon>
        <taxon>Anguilla</taxon>
    </lineage>
</organism>
<evidence type="ECO:0000313" key="1">
    <source>
        <dbReference type="EMBL" id="JAH99494.1"/>
    </source>
</evidence>
<reference evidence="1" key="2">
    <citation type="journal article" date="2015" name="Fish Shellfish Immunol.">
        <title>Early steps in the European eel (Anguilla anguilla)-Vibrio vulnificus interaction in the gills: Role of the RtxA13 toxin.</title>
        <authorList>
            <person name="Callol A."/>
            <person name="Pajuelo D."/>
            <person name="Ebbesson L."/>
            <person name="Teles M."/>
            <person name="MacKenzie S."/>
            <person name="Amaro C."/>
        </authorList>
    </citation>
    <scope>NUCLEOTIDE SEQUENCE</scope>
</reference>
<name>A0A0E9XA57_ANGAN</name>
<dbReference type="AlphaFoldDB" id="A0A0E9XA57"/>
<protein>
    <submittedName>
        <fullName evidence="1">Uncharacterized protein</fullName>
    </submittedName>
</protein>